<dbReference type="GO" id="GO:0006120">
    <property type="term" value="P:mitochondrial electron transport, NADH to ubiquinone"/>
    <property type="evidence" value="ECO:0007669"/>
    <property type="project" value="InterPro"/>
</dbReference>
<evidence type="ECO:0000256" key="5">
    <source>
        <dbReference type="ARBA" id="ARBA00021008"/>
    </source>
</evidence>
<evidence type="ECO:0000256" key="3">
    <source>
        <dbReference type="ARBA" id="ARBA00007012"/>
    </source>
</evidence>
<evidence type="ECO:0000256" key="12">
    <source>
        <dbReference type="ARBA" id="ARBA00022989"/>
    </source>
</evidence>
<keyword evidence="12 18" id="KW-1133">Transmembrane helix</keyword>
<comment type="function">
    <text evidence="1">Core subunit of the mitochondrial membrane respiratory chain NADH dehydrogenase (Complex I) that is believed to belong to the minimal assembly required for catalysis. Complex I functions in the transfer of electrons from NADH to the respiratory chain. The immediate electron acceptor for the enzyme is believed to be ubiquinone.</text>
</comment>
<evidence type="ECO:0000256" key="18">
    <source>
        <dbReference type="RuleBase" id="RU003403"/>
    </source>
</evidence>
<feature type="transmembrane region" description="Helical" evidence="18">
    <location>
        <begin position="224"/>
        <end position="245"/>
    </location>
</feature>
<feature type="transmembrane region" description="Helical" evidence="18">
    <location>
        <begin position="135"/>
        <end position="155"/>
    </location>
</feature>
<evidence type="ECO:0000256" key="8">
    <source>
        <dbReference type="ARBA" id="ARBA00022692"/>
    </source>
</evidence>
<evidence type="ECO:0000256" key="2">
    <source>
        <dbReference type="ARBA" id="ARBA00004448"/>
    </source>
</evidence>
<comment type="function">
    <text evidence="18">Core subunit of the mitochondrial membrane respiratory chain NADH dehydrogenase (Complex I) which catalyzes electron transfer from NADH through the respiratory chain, using ubiquinone as an electron acceptor. Essential for the catalytic activity and assembly of complex I.</text>
</comment>
<keyword evidence="6" id="KW-0813">Transport</keyword>
<proteinExistence type="inferred from homology"/>
<dbReference type="InterPro" id="IPR050175">
    <property type="entry name" value="Complex_I_Subunit_2"/>
</dbReference>
<evidence type="ECO:0000256" key="14">
    <source>
        <dbReference type="ARBA" id="ARBA00023075"/>
    </source>
</evidence>
<evidence type="ECO:0000256" key="9">
    <source>
        <dbReference type="ARBA" id="ARBA00022792"/>
    </source>
</evidence>
<evidence type="ECO:0000256" key="16">
    <source>
        <dbReference type="ARBA" id="ARBA00023136"/>
    </source>
</evidence>
<evidence type="ECO:0000256" key="10">
    <source>
        <dbReference type="ARBA" id="ARBA00022967"/>
    </source>
</evidence>
<comment type="subcellular location">
    <subcellularLocation>
        <location evidence="2 18">Mitochondrion inner membrane</location>
        <topology evidence="2 18">Multi-pass membrane protein</topology>
    </subcellularLocation>
</comment>
<feature type="transmembrane region" description="Helical" evidence="18">
    <location>
        <begin position="53"/>
        <end position="70"/>
    </location>
</feature>
<dbReference type="Pfam" id="PF00361">
    <property type="entry name" value="Proton_antipo_M"/>
    <property type="match status" value="1"/>
</dbReference>
<dbReference type="GO" id="GO:0005743">
    <property type="term" value="C:mitochondrial inner membrane"/>
    <property type="evidence" value="ECO:0007669"/>
    <property type="project" value="UniProtKB-SubCell"/>
</dbReference>
<evidence type="ECO:0000256" key="11">
    <source>
        <dbReference type="ARBA" id="ARBA00022982"/>
    </source>
</evidence>
<dbReference type="GO" id="GO:0008137">
    <property type="term" value="F:NADH dehydrogenase (ubiquinone) activity"/>
    <property type="evidence" value="ECO:0007669"/>
    <property type="project" value="UniProtKB-EC"/>
</dbReference>
<comment type="similarity">
    <text evidence="3 18">Belongs to the complex I subunit 2 family.</text>
</comment>
<reference evidence="20" key="1">
    <citation type="submission" date="2016-04" db="EMBL/GenBank/DDBJ databases">
        <title>Mitochondria of Scolytid beetles.</title>
        <authorList>
            <person name="Miller K."/>
            <person name="Linard B."/>
            <person name="Vogler A.P."/>
        </authorList>
    </citation>
    <scope>NUCLEOTIDE SEQUENCE</scope>
</reference>
<gene>
    <name evidence="20" type="primary">nad2</name>
</gene>
<feature type="domain" description="NADH:quinone oxidoreductase/Mrp antiporter transmembrane" evidence="19">
    <location>
        <begin position="18"/>
        <end position="272"/>
    </location>
</feature>
<sequence>MLFSSTLMISAIMAISSLSWFSAWMSLEINLLSMIPLMTNTKNKMSSEASIKYFIIQATASMILLFSIMIMPLKLNYNQMEIISSLALTMKMGAAPLHFWLPEVISGINWNLTLIMLTWQKIAPMLLLINLTTQIKLLMMIIVTSSILGSVGGMNQTCMRKILAYSSINHIGWMLAASMFSTQLWLTYFLIYSIINMALILPLKKMKMFFLPQLTKISPFHKMYKLLLMMNLMSLGGLPPFLGFFPKWLTINVLEKEKLIFLAVVLILATLISLFVYLRAMFPSMTMINQESIKLSSSKLSNLMIALNILSVSSLNLMMLVP</sequence>
<keyword evidence="9 18" id="KW-0999">Mitochondrion inner membrane</keyword>
<keyword evidence="16 18" id="KW-0472">Membrane</keyword>
<evidence type="ECO:0000256" key="1">
    <source>
        <dbReference type="ARBA" id="ARBA00003257"/>
    </source>
</evidence>
<evidence type="ECO:0000256" key="4">
    <source>
        <dbReference type="ARBA" id="ARBA00012944"/>
    </source>
</evidence>
<dbReference type="InterPro" id="IPR003917">
    <property type="entry name" value="NADH_UbQ_OxRdtase_chain2"/>
</dbReference>
<dbReference type="InterPro" id="IPR001750">
    <property type="entry name" value="ND/Mrp_TM"/>
</dbReference>
<evidence type="ECO:0000256" key="7">
    <source>
        <dbReference type="ARBA" id="ARBA00022660"/>
    </source>
</evidence>
<organism evidence="20">
    <name type="scientific">Scolytinae sp. BMNH 1039990</name>
    <dbReference type="NCBI Taxonomy" id="1903772"/>
    <lineage>
        <taxon>Eukaryota</taxon>
        <taxon>Metazoa</taxon>
        <taxon>Ecdysozoa</taxon>
        <taxon>Arthropoda</taxon>
        <taxon>Hexapoda</taxon>
        <taxon>Insecta</taxon>
        <taxon>Pterygota</taxon>
        <taxon>Neoptera</taxon>
        <taxon>Endopterygota</taxon>
        <taxon>Coleoptera</taxon>
        <taxon>Polyphaga</taxon>
        <taxon>Cucujiformia</taxon>
        <taxon>Curculionidae</taxon>
        <taxon>Scolytinae</taxon>
    </lineage>
</organism>
<feature type="transmembrane region" description="Helical" evidence="18">
    <location>
        <begin position="108"/>
        <end position="129"/>
    </location>
</feature>
<name>A0A343A4M2_9CUCU</name>
<keyword evidence="7 18" id="KW-0679">Respiratory chain</keyword>
<keyword evidence="8 18" id="KW-0812">Transmembrane</keyword>
<keyword evidence="10 18" id="KW-1278">Translocase</keyword>
<keyword evidence="11 18" id="KW-0249">Electron transport</keyword>
<dbReference type="AlphaFoldDB" id="A0A343A4M2"/>
<evidence type="ECO:0000313" key="20">
    <source>
        <dbReference type="EMBL" id="AOY39500.1"/>
    </source>
</evidence>
<comment type="catalytic activity">
    <reaction evidence="17 18">
        <text>a ubiquinone + NADH + 5 H(+)(in) = a ubiquinol + NAD(+) + 4 H(+)(out)</text>
        <dbReference type="Rhea" id="RHEA:29091"/>
        <dbReference type="Rhea" id="RHEA-COMP:9565"/>
        <dbReference type="Rhea" id="RHEA-COMP:9566"/>
        <dbReference type="ChEBI" id="CHEBI:15378"/>
        <dbReference type="ChEBI" id="CHEBI:16389"/>
        <dbReference type="ChEBI" id="CHEBI:17976"/>
        <dbReference type="ChEBI" id="CHEBI:57540"/>
        <dbReference type="ChEBI" id="CHEBI:57945"/>
        <dbReference type="EC" id="7.1.1.2"/>
    </reaction>
</comment>
<feature type="transmembrane region" description="Helical" evidence="18">
    <location>
        <begin position="260"/>
        <end position="282"/>
    </location>
</feature>
<accession>A0A343A4M2</accession>
<dbReference type="EMBL" id="KX035171">
    <property type="protein sequence ID" value="AOY39500.1"/>
    <property type="molecule type" value="Genomic_DNA"/>
</dbReference>
<dbReference type="PANTHER" id="PTHR46552">
    <property type="entry name" value="NADH-UBIQUINONE OXIDOREDUCTASE CHAIN 2"/>
    <property type="match status" value="1"/>
</dbReference>
<dbReference type="PANTHER" id="PTHR46552:SF1">
    <property type="entry name" value="NADH-UBIQUINONE OXIDOREDUCTASE CHAIN 2"/>
    <property type="match status" value="1"/>
</dbReference>
<keyword evidence="15 18" id="KW-0496">Mitochondrion</keyword>
<feature type="transmembrane region" description="Helical" evidence="18">
    <location>
        <begin position="303"/>
        <end position="321"/>
    </location>
</feature>
<dbReference type="EC" id="7.1.1.2" evidence="4 18"/>
<evidence type="ECO:0000259" key="19">
    <source>
        <dbReference type="Pfam" id="PF00361"/>
    </source>
</evidence>
<evidence type="ECO:0000256" key="15">
    <source>
        <dbReference type="ARBA" id="ARBA00023128"/>
    </source>
</evidence>
<keyword evidence="13 18" id="KW-0520">NAD</keyword>
<geneLocation type="mitochondrion" evidence="20"/>
<evidence type="ECO:0000256" key="6">
    <source>
        <dbReference type="ARBA" id="ARBA00022448"/>
    </source>
</evidence>
<protein>
    <recommendedName>
        <fullName evidence="5 18">NADH-ubiquinone oxidoreductase chain 2</fullName>
        <ecNumber evidence="4 18">7.1.1.2</ecNumber>
    </recommendedName>
</protein>
<dbReference type="PRINTS" id="PR01436">
    <property type="entry name" value="NADHDHGNASE2"/>
</dbReference>
<feature type="transmembrane region" description="Helical" evidence="18">
    <location>
        <begin position="6"/>
        <end position="32"/>
    </location>
</feature>
<evidence type="ECO:0000256" key="17">
    <source>
        <dbReference type="ARBA" id="ARBA00049551"/>
    </source>
</evidence>
<keyword evidence="14 18" id="KW-0830">Ubiquinone</keyword>
<feature type="transmembrane region" description="Helical" evidence="18">
    <location>
        <begin position="186"/>
        <end position="203"/>
    </location>
</feature>
<evidence type="ECO:0000256" key="13">
    <source>
        <dbReference type="ARBA" id="ARBA00023027"/>
    </source>
</evidence>